<dbReference type="SUPFAM" id="SSF51735">
    <property type="entry name" value="NAD(P)-binding Rossmann-fold domains"/>
    <property type="match status" value="1"/>
</dbReference>
<dbReference type="FunFam" id="3.40.50.720:FF:000462">
    <property type="entry name" value="Glyoxylate reductase (NADP+)"/>
    <property type="match status" value="1"/>
</dbReference>
<dbReference type="Pfam" id="PF02826">
    <property type="entry name" value="2-Hacid_dh_C"/>
    <property type="match status" value="1"/>
</dbReference>
<evidence type="ECO:0000313" key="7">
    <source>
        <dbReference type="Proteomes" id="UP000295418"/>
    </source>
</evidence>
<dbReference type="GO" id="GO:0016618">
    <property type="term" value="F:hydroxypyruvate reductase [NAD(P)H] activity"/>
    <property type="evidence" value="ECO:0007669"/>
    <property type="project" value="TreeGrafter"/>
</dbReference>
<feature type="domain" description="D-isomer specific 2-hydroxyacid dehydrogenase catalytic" evidence="4">
    <location>
        <begin position="9"/>
        <end position="321"/>
    </location>
</feature>
<comment type="caution">
    <text evidence="6">The sequence shown here is derived from an EMBL/GenBank/DDBJ whole genome shotgun (WGS) entry which is preliminary data.</text>
</comment>
<dbReference type="Proteomes" id="UP000295418">
    <property type="component" value="Unassembled WGS sequence"/>
</dbReference>
<reference evidence="6 7" key="1">
    <citation type="submission" date="2019-03" db="EMBL/GenBank/DDBJ databases">
        <authorList>
            <person name="Kim M.K.M."/>
        </authorList>
    </citation>
    <scope>NUCLEOTIDE SEQUENCE [LARGE SCALE GENOMIC DNA]</scope>
    <source>
        <strain evidence="6 7">18JY21-1</strain>
    </source>
</reference>
<dbReference type="EMBL" id="SKFG01000008">
    <property type="protein sequence ID" value="TCZ77713.1"/>
    <property type="molecule type" value="Genomic_DNA"/>
</dbReference>
<dbReference type="AlphaFoldDB" id="A0A4R4EEN6"/>
<keyword evidence="7" id="KW-1185">Reference proteome</keyword>
<dbReference type="GO" id="GO:0030267">
    <property type="term" value="F:glyoxylate reductase (NADPH) activity"/>
    <property type="evidence" value="ECO:0007669"/>
    <property type="project" value="TreeGrafter"/>
</dbReference>
<evidence type="ECO:0000313" key="6">
    <source>
        <dbReference type="EMBL" id="TCZ77713.1"/>
    </source>
</evidence>
<name>A0A4R4EEN6_9BACL</name>
<gene>
    <name evidence="6" type="ORF">E0485_09535</name>
</gene>
<dbReference type="InterPro" id="IPR050223">
    <property type="entry name" value="D-isomer_2-hydroxyacid_DH"/>
</dbReference>
<dbReference type="SUPFAM" id="SSF52283">
    <property type="entry name" value="Formate/glycerate dehydrogenase catalytic domain-like"/>
    <property type="match status" value="1"/>
</dbReference>
<dbReference type="PANTHER" id="PTHR10996:SF283">
    <property type="entry name" value="GLYOXYLATE_HYDROXYPYRUVATE REDUCTASE B"/>
    <property type="match status" value="1"/>
</dbReference>
<dbReference type="RefSeq" id="WP_132417797.1">
    <property type="nucleotide sequence ID" value="NZ_SKFG01000008.1"/>
</dbReference>
<evidence type="ECO:0000256" key="1">
    <source>
        <dbReference type="ARBA" id="ARBA00005854"/>
    </source>
</evidence>
<evidence type="ECO:0000256" key="2">
    <source>
        <dbReference type="ARBA" id="ARBA00023002"/>
    </source>
</evidence>
<keyword evidence="2 3" id="KW-0560">Oxidoreductase</keyword>
<dbReference type="Gene3D" id="3.40.50.720">
    <property type="entry name" value="NAD(P)-binding Rossmann-like Domain"/>
    <property type="match status" value="2"/>
</dbReference>
<dbReference type="GO" id="GO:0051287">
    <property type="term" value="F:NAD binding"/>
    <property type="evidence" value="ECO:0007669"/>
    <property type="project" value="InterPro"/>
</dbReference>
<dbReference type="CDD" id="cd05301">
    <property type="entry name" value="GDH"/>
    <property type="match status" value="1"/>
</dbReference>
<evidence type="ECO:0000256" key="3">
    <source>
        <dbReference type="RuleBase" id="RU003719"/>
    </source>
</evidence>
<dbReference type="Pfam" id="PF00389">
    <property type="entry name" value="2-Hacid_dh"/>
    <property type="match status" value="1"/>
</dbReference>
<organism evidence="6 7">
    <name type="scientific">Paenibacillus albiflavus</name>
    <dbReference type="NCBI Taxonomy" id="2545760"/>
    <lineage>
        <taxon>Bacteria</taxon>
        <taxon>Bacillati</taxon>
        <taxon>Bacillota</taxon>
        <taxon>Bacilli</taxon>
        <taxon>Bacillales</taxon>
        <taxon>Paenibacillaceae</taxon>
        <taxon>Paenibacillus</taxon>
    </lineage>
</organism>
<dbReference type="OrthoDB" id="9805416at2"/>
<dbReference type="GO" id="GO:0005829">
    <property type="term" value="C:cytosol"/>
    <property type="evidence" value="ECO:0007669"/>
    <property type="project" value="TreeGrafter"/>
</dbReference>
<protein>
    <submittedName>
        <fullName evidence="6">D-glycerate dehydrogenase</fullName>
    </submittedName>
</protein>
<comment type="similarity">
    <text evidence="1 3">Belongs to the D-isomer specific 2-hydroxyacid dehydrogenase family.</text>
</comment>
<proteinExistence type="inferred from homology"/>
<accession>A0A4R4EEN6</accession>
<dbReference type="InterPro" id="IPR006139">
    <property type="entry name" value="D-isomer_2_OHA_DH_cat_dom"/>
</dbReference>
<dbReference type="PANTHER" id="PTHR10996">
    <property type="entry name" value="2-HYDROXYACID DEHYDROGENASE-RELATED"/>
    <property type="match status" value="1"/>
</dbReference>
<evidence type="ECO:0000259" key="4">
    <source>
        <dbReference type="Pfam" id="PF00389"/>
    </source>
</evidence>
<dbReference type="InterPro" id="IPR036291">
    <property type="entry name" value="NAD(P)-bd_dom_sf"/>
</dbReference>
<sequence>MRNKPYIIAYTPFEEQTLEKLRQVGDVHVIDKKQGSFRDQLAQHLPHVQALIGSGLKVNAELLDQAPNLKIVSNYSVGYDNFDIPELTKRGIMATNTPDVLTETTADLIFGILMATARRIPQLDRLVKDGKWTASVGRELFGTDVYGKTLGMIGLGRIGTAIARRGKFGFNMPILYHNRSRSEAAEAELGAQYCSLDELLKQSDYVCLMTPLSPETMNLIGEREFKLMKETAIFINGSRGATVDEEALIHALETKQIAAAGLDVYVKEPLPANSSLLNMEHVVTLPHVGSATIATRDAMEALAADNVIAGVTGQKPPTLINQEVWRD</sequence>
<feature type="domain" description="D-isomer specific 2-hydroxyacid dehydrogenase NAD-binding" evidence="5">
    <location>
        <begin position="111"/>
        <end position="289"/>
    </location>
</feature>
<evidence type="ECO:0000259" key="5">
    <source>
        <dbReference type="Pfam" id="PF02826"/>
    </source>
</evidence>
<dbReference type="InterPro" id="IPR006140">
    <property type="entry name" value="D-isomer_DH_NAD-bd"/>
</dbReference>